<sequence>MNDKELEKVSRDPRFAPLKRKNVSTTRSVKQLFEGVEQEIAFKDKRGRPWLKNPKAFARAQVAQKRARTGTSKSESSEEDSTEESDVSSLSASDEQDPFESIADLQDADFTELVKDAKTTESPTRRLALLHFDWDNTKAENIFMALESFLPARGHIERVTIYPSEFGMKRMAEETIKGPPELVDHHSDDEKCLDMDEEQEESSVASEDADNPLDVDDKSGWRTASISLKRRVRKYQIARLKYFYAIIEFDSKETAEAVYEACDGFEYESSGVRFDLRFVSDDEQFSVPSEYAHMVSECREINKAKYAPRPFETSALHSTRISVTWDQTPAERTCWLRDQFKPESDPKKTLTEDKDELEKYLALSSSGASTAASSDLEEEPPAPTVPRIHRHRPKKLPPAEIRAALLSALGEMPADEDKEENEDESAEEEEEEEVIDLNGGQNPEKNDLENEEYDLGPVEKKTSKEAMALKKKGKVSRRILPEALDDQADDSSNVSGEEGESVERKEKTKKKKQKQRQKMLAKKRKVQERNEKQMKLWPFPENKDSQVEEDSRFDSFLTDPAFRITQTHPEYKEAADFLRYMRIRKSKLMLNSSKEVADIGTMS</sequence>
<feature type="compositionally biased region" description="Acidic residues" evidence="1">
    <location>
        <begin position="413"/>
        <end position="435"/>
    </location>
</feature>
<dbReference type="AlphaFoldDB" id="A0AAV2T259"/>
<protein>
    <recommendedName>
        <fullName evidence="2">ESF1 RRM domain-containing protein</fullName>
    </recommendedName>
</protein>
<feature type="compositionally biased region" description="Acidic residues" evidence="1">
    <location>
        <begin position="77"/>
        <end position="86"/>
    </location>
</feature>
<dbReference type="Proteomes" id="UP001497525">
    <property type="component" value="Unassembled WGS sequence"/>
</dbReference>
<feature type="compositionally biased region" description="Low complexity" evidence="1">
    <location>
        <begin position="363"/>
        <end position="374"/>
    </location>
</feature>
<feature type="region of interest" description="Disordered" evidence="1">
    <location>
        <begin position="1"/>
        <end position="26"/>
    </location>
</feature>
<feature type="region of interest" description="Disordered" evidence="1">
    <location>
        <begin position="363"/>
        <end position="398"/>
    </location>
</feature>
<dbReference type="Pfam" id="PF25121">
    <property type="entry name" value="RRM_ESF1"/>
    <property type="match status" value="1"/>
</dbReference>
<dbReference type="InterPro" id="IPR056750">
    <property type="entry name" value="RRM_ESF1"/>
</dbReference>
<feature type="compositionally biased region" description="Acidic residues" evidence="1">
    <location>
        <begin position="195"/>
        <end position="214"/>
    </location>
</feature>
<feature type="compositionally biased region" description="Basic and acidic residues" evidence="1">
    <location>
        <begin position="457"/>
        <end position="468"/>
    </location>
</feature>
<feature type="region of interest" description="Disordered" evidence="1">
    <location>
        <begin position="194"/>
        <end position="216"/>
    </location>
</feature>
<evidence type="ECO:0000259" key="2">
    <source>
        <dbReference type="Pfam" id="PF25121"/>
    </source>
</evidence>
<evidence type="ECO:0000313" key="4">
    <source>
        <dbReference type="Proteomes" id="UP001497525"/>
    </source>
</evidence>
<feature type="compositionally biased region" description="Basic and acidic residues" evidence="1">
    <location>
        <begin position="1"/>
        <end position="14"/>
    </location>
</feature>
<dbReference type="PANTHER" id="PTHR12202:SF0">
    <property type="entry name" value="ESF1 HOMOLOG"/>
    <property type="match status" value="1"/>
</dbReference>
<dbReference type="EMBL" id="CAXLJL010000098">
    <property type="protein sequence ID" value="CAL5131517.1"/>
    <property type="molecule type" value="Genomic_DNA"/>
</dbReference>
<proteinExistence type="predicted"/>
<feature type="compositionally biased region" description="Basic and acidic residues" evidence="1">
    <location>
        <begin position="541"/>
        <end position="550"/>
    </location>
</feature>
<feature type="domain" description="ESF1 RRM" evidence="2">
    <location>
        <begin position="124"/>
        <end position="287"/>
    </location>
</feature>
<feature type="region of interest" description="Disordered" evidence="1">
    <location>
        <begin position="410"/>
        <end position="550"/>
    </location>
</feature>
<evidence type="ECO:0000256" key="1">
    <source>
        <dbReference type="SAM" id="MobiDB-lite"/>
    </source>
</evidence>
<dbReference type="GO" id="GO:0003723">
    <property type="term" value="F:RNA binding"/>
    <property type="evidence" value="ECO:0007669"/>
    <property type="project" value="TreeGrafter"/>
</dbReference>
<dbReference type="InterPro" id="IPR039754">
    <property type="entry name" value="Esf1"/>
</dbReference>
<dbReference type="GO" id="GO:0006364">
    <property type="term" value="P:rRNA processing"/>
    <property type="evidence" value="ECO:0007669"/>
    <property type="project" value="InterPro"/>
</dbReference>
<gene>
    <name evidence="3" type="ORF">CDAUBV1_LOCUS3937</name>
</gene>
<comment type="caution">
    <text evidence="3">The sequence shown here is derived from an EMBL/GenBank/DDBJ whole genome shotgun (WGS) entry which is preliminary data.</text>
</comment>
<name>A0AAV2T259_CALDB</name>
<reference evidence="3" key="1">
    <citation type="submission" date="2024-06" db="EMBL/GenBank/DDBJ databases">
        <authorList>
            <person name="Liu X."/>
            <person name="Lenzi L."/>
            <person name="Haldenby T S."/>
            <person name="Uol C."/>
        </authorList>
    </citation>
    <scope>NUCLEOTIDE SEQUENCE</scope>
</reference>
<organism evidence="3 4">
    <name type="scientific">Calicophoron daubneyi</name>
    <name type="common">Rumen fluke</name>
    <name type="synonym">Paramphistomum daubneyi</name>
    <dbReference type="NCBI Taxonomy" id="300641"/>
    <lineage>
        <taxon>Eukaryota</taxon>
        <taxon>Metazoa</taxon>
        <taxon>Spiralia</taxon>
        <taxon>Lophotrochozoa</taxon>
        <taxon>Platyhelminthes</taxon>
        <taxon>Trematoda</taxon>
        <taxon>Digenea</taxon>
        <taxon>Plagiorchiida</taxon>
        <taxon>Pronocephalata</taxon>
        <taxon>Paramphistomoidea</taxon>
        <taxon>Paramphistomidae</taxon>
        <taxon>Calicophoron</taxon>
    </lineage>
</organism>
<feature type="region of interest" description="Disordered" evidence="1">
    <location>
        <begin position="44"/>
        <end position="100"/>
    </location>
</feature>
<accession>A0AAV2T259</accession>
<evidence type="ECO:0000313" key="3">
    <source>
        <dbReference type="EMBL" id="CAL5131517.1"/>
    </source>
</evidence>
<feature type="compositionally biased region" description="Basic residues" evidence="1">
    <location>
        <begin position="507"/>
        <end position="526"/>
    </location>
</feature>
<dbReference type="PANTHER" id="PTHR12202">
    <property type="entry name" value="ESF1 HOMOLOG"/>
    <property type="match status" value="1"/>
</dbReference>